<dbReference type="OrthoDB" id="2927476at2759"/>
<gene>
    <name evidence="1" type="ORF">HYPSUDRAFT_99483</name>
</gene>
<dbReference type="AlphaFoldDB" id="A0A0D2L6V0"/>
<dbReference type="OMA" id="TILGSHY"/>
<accession>A0A0D2L6V0</accession>
<protein>
    <submittedName>
        <fullName evidence="1">Uncharacterized protein</fullName>
    </submittedName>
</protein>
<feature type="non-terminal residue" evidence="1">
    <location>
        <position position="1"/>
    </location>
</feature>
<name>A0A0D2L6V0_HYPSF</name>
<organism evidence="1 2">
    <name type="scientific">Hypholoma sublateritium (strain FD-334 SS-4)</name>
    <dbReference type="NCBI Taxonomy" id="945553"/>
    <lineage>
        <taxon>Eukaryota</taxon>
        <taxon>Fungi</taxon>
        <taxon>Dikarya</taxon>
        <taxon>Basidiomycota</taxon>
        <taxon>Agaricomycotina</taxon>
        <taxon>Agaricomycetes</taxon>
        <taxon>Agaricomycetidae</taxon>
        <taxon>Agaricales</taxon>
        <taxon>Agaricineae</taxon>
        <taxon>Strophariaceae</taxon>
        <taxon>Hypholoma</taxon>
    </lineage>
</organism>
<evidence type="ECO:0000313" key="2">
    <source>
        <dbReference type="Proteomes" id="UP000054270"/>
    </source>
</evidence>
<reference evidence="2" key="1">
    <citation type="submission" date="2014-04" db="EMBL/GenBank/DDBJ databases">
        <title>Evolutionary Origins and Diversification of the Mycorrhizal Mutualists.</title>
        <authorList>
            <consortium name="DOE Joint Genome Institute"/>
            <consortium name="Mycorrhizal Genomics Consortium"/>
            <person name="Kohler A."/>
            <person name="Kuo A."/>
            <person name="Nagy L.G."/>
            <person name="Floudas D."/>
            <person name="Copeland A."/>
            <person name="Barry K.W."/>
            <person name="Cichocki N."/>
            <person name="Veneault-Fourrey C."/>
            <person name="LaButti K."/>
            <person name="Lindquist E.A."/>
            <person name="Lipzen A."/>
            <person name="Lundell T."/>
            <person name="Morin E."/>
            <person name="Murat C."/>
            <person name="Riley R."/>
            <person name="Ohm R."/>
            <person name="Sun H."/>
            <person name="Tunlid A."/>
            <person name="Henrissat B."/>
            <person name="Grigoriev I.V."/>
            <person name="Hibbett D.S."/>
            <person name="Martin F."/>
        </authorList>
    </citation>
    <scope>NUCLEOTIDE SEQUENCE [LARGE SCALE GENOMIC DNA]</scope>
    <source>
        <strain evidence="2">FD-334 SS-4</strain>
    </source>
</reference>
<dbReference type="Proteomes" id="UP000054270">
    <property type="component" value="Unassembled WGS sequence"/>
</dbReference>
<proteinExistence type="predicted"/>
<keyword evidence="2" id="KW-1185">Reference proteome</keyword>
<dbReference type="EMBL" id="KN817548">
    <property type="protein sequence ID" value="KJA22697.1"/>
    <property type="molecule type" value="Genomic_DNA"/>
</dbReference>
<feature type="non-terminal residue" evidence="1">
    <location>
        <position position="77"/>
    </location>
</feature>
<sequence>QITGYIDLTSLAVSAAFTVRVPILGTFTLGSFSGNLNDGITLTFGVSGIISGTAKLYLSLGTEVYLDLTATILGSHY</sequence>
<evidence type="ECO:0000313" key="1">
    <source>
        <dbReference type="EMBL" id="KJA22697.1"/>
    </source>
</evidence>